<feature type="transmembrane region" description="Helical" evidence="6">
    <location>
        <begin position="284"/>
        <end position="303"/>
    </location>
</feature>
<comment type="similarity">
    <text evidence="2">Belongs to the EamA transporter family.</text>
</comment>
<dbReference type="SUPFAM" id="SSF103481">
    <property type="entry name" value="Multidrug resistance efflux transporter EmrE"/>
    <property type="match status" value="2"/>
</dbReference>
<dbReference type="Pfam" id="PF00892">
    <property type="entry name" value="EamA"/>
    <property type="match status" value="2"/>
</dbReference>
<name>S7T1I4_9BACT</name>
<organism evidence="8 9">
    <name type="scientific">Alkalidesulfovibrio alkalitolerans DSM 16529</name>
    <dbReference type="NCBI Taxonomy" id="1121439"/>
    <lineage>
        <taxon>Bacteria</taxon>
        <taxon>Pseudomonadati</taxon>
        <taxon>Thermodesulfobacteriota</taxon>
        <taxon>Desulfovibrionia</taxon>
        <taxon>Desulfovibrionales</taxon>
        <taxon>Desulfovibrionaceae</taxon>
        <taxon>Alkalidesulfovibrio</taxon>
    </lineage>
</organism>
<evidence type="ECO:0000313" key="8">
    <source>
        <dbReference type="EMBL" id="EPR30937.1"/>
    </source>
</evidence>
<dbReference type="EMBL" id="ATHI01000030">
    <property type="protein sequence ID" value="EPR30937.1"/>
    <property type="molecule type" value="Genomic_DNA"/>
</dbReference>
<feature type="transmembrane region" description="Helical" evidence="6">
    <location>
        <begin position="167"/>
        <end position="187"/>
    </location>
</feature>
<reference evidence="8 9" key="1">
    <citation type="journal article" date="2013" name="Genome Announc.">
        <title>Draft genome sequences for three mercury-methylating, sulfate-reducing bacteria.</title>
        <authorList>
            <person name="Brown S.D."/>
            <person name="Hurt R.A.Jr."/>
            <person name="Gilmour C.C."/>
            <person name="Elias D.A."/>
        </authorList>
    </citation>
    <scope>NUCLEOTIDE SEQUENCE [LARGE SCALE GENOMIC DNA]</scope>
    <source>
        <strain evidence="8 9">DSM 16529</strain>
    </source>
</reference>
<feature type="transmembrane region" description="Helical" evidence="6">
    <location>
        <begin position="109"/>
        <end position="130"/>
    </location>
</feature>
<dbReference type="GO" id="GO:0016020">
    <property type="term" value="C:membrane"/>
    <property type="evidence" value="ECO:0007669"/>
    <property type="project" value="UniProtKB-SubCell"/>
</dbReference>
<evidence type="ECO:0000313" key="9">
    <source>
        <dbReference type="Proteomes" id="UP000014975"/>
    </source>
</evidence>
<evidence type="ECO:0000256" key="2">
    <source>
        <dbReference type="ARBA" id="ARBA00007362"/>
    </source>
</evidence>
<dbReference type="PANTHER" id="PTHR32322">
    <property type="entry name" value="INNER MEMBRANE TRANSPORTER"/>
    <property type="match status" value="1"/>
</dbReference>
<keyword evidence="5 6" id="KW-0472">Membrane</keyword>
<feature type="transmembrane region" description="Helical" evidence="6">
    <location>
        <begin position="199"/>
        <end position="217"/>
    </location>
</feature>
<dbReference type="STRING" id="1121439.dsat_1064"/>
<feature type="transmembrane region" description="Helical" evidence="6">
    <location>
        <begin position="80"/>
        <end position="97"/>
    </location>
</feature>
<sequence length="318" mass="33363">MPSTSTVHPAPPAPSGQALMPLLAALAAALLWGGSFSAAKIALATFSPMSLMWLRMTLATLLLLPLAHRVLPRNVRRKDLKLLAATCLLMPCGYFLFEANALRLTTSAQAGVISSFVPLLVALGAAMFLGEALTRRVVAGLALSMAGVAWLSLAGTAGGSGSAPDPLLGNALEFLAMVCAAGSMLLVKRLSGRYGPWSLTAMQTMVGAVFFLPGATSVDTAPWDWPPEAALAVLFLGGLVTLGAFGLYNWALSRLAAARVSAFINLVPLVAVVFGWLFLEETLTPFQCLAAVMILSGVALSQGRWGMIRLRRYAPEHG</sequence>
<evidence type="ECO:0000256" key="5">
    <source>
        <dbReference type="ARBA" id="ARBA00023136"/>
    </source>
</evidence>
<dbReference type="InterPro" id="IPR050638">
    <property type="entry name" value="AA-Vitamin_Transporters"/>
</dbReference>
<feature type="transmembrane region" description="Helical" evidence="6">
    <location>
        <begin position="229"/>
        <end position="248"/>
    </location>
</feature>
<protein>
    <recommendedName>
        <fullName evidence="7">EamA domain-containing protein</fullName>
    </recommendedName>
</protein>
<dbReference type="PANTHER" id="PTHR32322:SF2">
    <property type="entry name" value="EAMA DOMAIN-CONTAINING PROTEIN"/>
    <property type="match status" value="1"/>
</dbReference>
<feature type="domain" description="EamA" evidence="7">
    <location>
        <begin position="22"/>
        <end position="152"/>
    </location>
</feature>
<comment type="caution">
    <text evidence="8">The sequence shown here is derived from an EMBL/GenBank/DDBJ whole genome shotgun (WGS) entry which is preliminary data.</text>
</comment>
<feature type="domain" description="EamA" evidence="7">
    <location>
        <begin position="169"/>
        <end position="300"/>
    </location>
</feature>
<evidence type="ECO:0000259" key="7">
    <source>
        <dbReference type="Pfam" id="PF00892"/>
    </source>
</evidence>
<keyword evidence="9" id="KW-1185">Reference proteome</keyword>
<dbReference type="InterPro" id="IPR037185">
    <property type="entry name" value="EmrE-like"/>
</dbReference>
<gene>
    <name evidence="8" type="ORF">dsat_1064</name>
</gene>
<dbReference type="RefSeq" id="WP_020887761.1">
    <property type="nucleotide sequence ID" value="NZ_ATHI01000030.1"/>
</dbReference>
<dbReference type="Proteomes" id="UP000014975">
    <property type="component" value="Unassembled WGS sequence"/>
</dbReference>
<dbReference type="eggNOG" id="COG0697">
    <property type="taxonomic scope" value="Bacteria"/>
</dbReference>
<feature type="transmembrane region" description="Helical" evidence="6">
    <location>
        <begin position="48"/>
        <end position="68"/>
    </location>
</feature>
<keyword evidence="3 6" id="KW-0812">Transmembrane</keyword>
<dbReference type="OrthoDB" id="5416392at2"/>
<proteinExistence type="inferred from homology"/>
<dbReference type="AlphaFoldDB" id="S7T1I4"/>
<evidence type="ECO:0000256" key="4">
    <source>
        <dbReference type="ARBA" id="ARBA00022989"/>
    </source>
</evidence>
<evidence type="ECO:0000256" key="3">
    <source>
        <dbReference type="ARBA" id="ARBA00022692"/>
    </source>
</evidence>
<keyword evidence="4 6" id="KW-1133">Transmembrane helix</keyword>
<evidence type="ECO:0000256" key="1">
    <source>
        <dbReference type="ARBA" id="ARBA00004141"/>
    </source>
</evidence>
<dbReference type="InterPro" id="IPR000620">
    <property type="entry name" value="EamA_dom"/>
</dbReference>
<dbReference type="Gene3D" id="1.10.3730.20">
    <property type="match status" value="1"/>
</dbReference>
<accession>S7T1I4</accession>
<dbReference type="PATRIC" id="fig|1121439.3.peg.2438"/>
<comment type="subcellular location">
    <subcellularLocation>
        <location evidence="1">Membrane</location>
        <topology evidence="1">Multi-pass membrane protein</topology>
    </subcellularLocation>
</comment>
<evidence type="ECO:0000256" key="6">
    <source>
        <dbReference type="SAM" id="Phobius"/>
    </source>
</evidence>
<feature type="transmembrane region" description="Helical" evidence="6">
    <location>
        <begin position="260"/>
        <end position="278"/>
    </location>
</feature>
<feature type="transmembrane region" description="Helical" evidence="6">
    <location>
        <begin position="137"/>
        <end position="155"/>
    </location>
</feature>